<name>A0A7J9GXX0_9ROSI</name>
<comment type="caution">
    <text evidence="1">The sequence shown here is derived from an EMBL/GenBank/DDBJ whole genome shotgun (WGS) entry which is preliminary data.</text>
</comment>
<evidence type="ECO:0000313" key="1">
    <source>
        <dbReference type="EMBL" id="MBA0802457.1"/>
    </source>
</evidence>
<evidence type="ECO:0000313" key="2">
    <source>
        <dbReference type="Proteomes" id="UP000593560"/>
    </source>
</evidence>
<dbReference type="EMBL" id="JABFAD010000007">
    <property type="protein sequence ID" value="MBA0802457.1"/>
    <property type="molecule type" value="Genomic_DNA"/>
</dbReference>
<sequence>MVSLIVSERCAFAMFLDPKMRLLVIGQDLR</sequence>
<organism evidence="1 2">
    <name type="scientific">Gossypium harknessii</name>
    <dbReference type="NCBI Taxonomy" id="34285"/>
    <lineage>
        <taxon>Eukaryota</taxon>
        <taxon>Viridiplantae</taxon>
        <taxon>Streptophyta</taxon>
        <taxon>Embryophyta</taxon>
        <taxon>Tracheophyta</taxon>
        <taxon>Spermatophyta</taxon>
        <taxon>Magnoliopsida</taxon>
        <taxon>eudicotyledons</taxon>
        <taxon>Gunneridae</taxon>
        <taxon>Pentapetalae</taxon>
        <taxon>rosids</taxon>
        <taxon>malvids</taxon>
        <taxon>Malvales</taxon>
        <taxon>Malvaceae</taxon>
        <taxon>Malvoideae</taxon>
        <taxon>Gossypium</taxon>
    </lineage>
</organism>
<keyword evidence="2" id="KW-1185">Reference proteome</keyword>
<protein>
    <submittedName>
        <fullName evidence="1">Uncharacterized protein</fullName>
    </submittedName>
</protein>
<dbReference type="Proteomes" id="UP000593560">
    <property type="component" value="Unassembled WGS sequence"/>
</dbReference>
<reference evidence="1 2" key="1">
    <citation type="journal article" date="2019" name="Genome Biol. Evol.">
        <title>Insights into the evolution of the New World diploid cottons (Gossypium, subgenus Houzingenia) based on genome sequencing.</title>
        <authorList>
            <person name="Grover C.E."/>
            <person name="Arick M.A. 2nd"/>
            <person name="Thrash A."/>
            <person name="Conover J.L."/>
            <person name="Sanders W.S."/>
            <person name="Peterson D.G."/>
            <person name="Frelichowski J.E."/>
            <person name="Scheffler J.A."/>
            <person name="Scheffler B.E."/>
            <person name="Wendel J.F."/>
        </authorList>
    </citation>
    <scope>NUCLEOTIDE SEQUENCE [LARGE SCALE GENOMIC DNA]</scope>
    <source>
        <strain evidence="1">0</strain>
        <tissue evidence="1">Leaf</tissue>
    </source>
</reference>
<gene>
    <name evidence="1" type="ORF">Gohar_012743</name>
</gene>
<dbReference type="AlphaFoldDB" id="A0A7J9GXX0"/>
<accession>A0A7J9GXX0</accession>
<proteinExistence type="predicted"/>
<feature type="non-terminal residue" evidence="1">
    <location>
        <position position="30"/>
    </location>
</feature>